<dbReference type="GO" id="GO:0016787">
    <property type="term" value="F:hydrolase activity"/>
    <property type="evidence" value="ECO:0007669"/>
    <property type="project" value="UniProtKB-KW"/>
</dbReference>
<dbReference type="SMART" id="SM00849">
    <property type="entry name" value="Lactamase_B"/>
    <property type="match status" value="1"/>
</dbReference>
<dbReference type="InterPro" id="IPR050662">
    <property type="entry name" value="Sec-metab_biosynth-thioest"/>
</dbReference>
<keyword evidence="3" id="KW-0378">Hydrolase</keyword>
<dbReference type="Gene3D" id="1.10.10.10">
    <property type="entry name" value="Winged helix-like DNA-binding domain superfamily/Winged helix DNA-binding domain"/>
    <property type="match status" value="1"/>
</dbReference>
<evidence type="ECO:0000313" key="3">
    <source>
        <dbReference type="EMBL" id="PVM85229.1"/>
    </source>
</evidence>
<dbReference type="EMBL" id="QDKP01000023">
    <property type="protein sequence ID" value="PVM85229.1"/>
    <property type="molecule type" value="Genomic_DNA"/>
</dbReference>
<dbReference type="InterPro" id="IPR036388">
    <property type="entry name" value="WH-like_DNA-bd_sf"/>
</dbReference>
<feature type="domain" description="Metallo-beta-lactamase" evidence="2">
    <location>
        <begin position="55"/>
        <end position="272"/>
    </location>
</feature>
<dbReference type="InterPro" id="IPR048933">
    <property type="entry name" value="B_lactamase-like_C"/>
</dbReference>
<dbReference type="InterPro" id="IPR036866">
    <property type="entry name" value="RibonucZ/Hydroxyglut_hydro"/>
</dbReference>
<reference evidence="3 4" key="1">
    <citation type="submission" date="2018-04" db="EMBL/GenBank/DDBJ databases">
        <title>The genome sequence of Caulobacter sp. 736.</title>
        <authorList>
            <person name="Gao J."/>
            <person name="Sun J."/>
        </authorList>
    </citation>
    <scope>NUCLEOTIDE SEQUENCE [LARGE SCALE GENOMIC DNA]</scope>
    <source>
        <strain evidence="3 4">736</strain>
    </source>
</reference>
<dbReference type="Pfam" id="PF21221">
    <property type="entry name" value="B_lactamase-like_C"/>
    <property type="match status" value="1"/>
</dbReference>
<name>A0A2T9JND4_9CAUL</name>
<keyword evidence="4" id="KW-1185">Reference proteome</keyword>
<dbReference type="Proteomes" id="UP000244913">
    <property type="component" value="Unassembled WGS sequence"/>
</dbReference>
<evidence type="ECO:0000313" key="4">
    <source>
        <dbReference type="Proteomes" id="UP000244913"/>
    </source>
</evidence>
<dbReference type="Pfam" id="PF00753">
    <property type="entry name" value="Lactamase_B"/>
    <property type="match status" value="1"/>
</dbReference>
<dbReference type="RefSeq" id="WP_116566202.1">
    <property type="nucleotide sequence ID" value="NZ_QDKP01000023.1"/>
</dbReference>
<feature type="compositionally biased region" description="Acidic residues" evidence="1">
    <location>
        <begin position="1"/>
        <end position="10"/>
    </location>
</feature>
<evidence type="ECO:0000259" key="2">
    <source>
        <dbReference type="SMART" id="SM00849"/>
    </source>
</evidence>
<dbReference type="InterPro" id="IPR001279">
    <property type="entry name" value="Metallo-B-lactamas"/>
</dbReference>
<evidence type="ECO:0000256" key="1">
    <source>
        <dbReference type="SAM" id="MobiDB-lite"/>
    </source>
</evidence>
<dbReference type="SUPFAM" id="SSF56281">
    <property type="entry name" value="Metallo-hydrolase/oxidoreductase"/>
    <property type="match status" value="1"/>
</dbReference>
<accession>A0A2T9JND4</accession>
<organism evidence="3 4">
    <name type="scientific">Caulobacter radicis</name>
    <dbReference type="NCBI Taxonomy" id="2172650"/>
    <lineage>
        <taxon>Bacteria</taxon>
        <taxon>Pseudomonadati</taxon>
        <taxon>Pseudomonadota</taxon>
        <taxon>Alphaproteobacteria</taxon>
        <taxon>Caulobacterales</taxon>
        <taxon>Caulobacteraceae</taxon>
        <taxon>Caulobacter</taxon>
    </lineage>
</organism>
<dbReference type="PANTHER" id="PTHR23131">
    <property type="entry name" value="ENDORIBONUCLEASE LACTB2"/>
    <property type="match status" value="1"/>
</dbReference>
<dbReference type="Gene3D" id="3.60.15.10">
    <property type="entry name" value="Ribonuclease Z/Hydroxyacylglutathione hydrolase-like"/>
    <property type="match status" value="1"/>
</dbReference>
<feature type="region of interest" description="Disordered" evidence="1">
    <location>
        <begin position="1"/>
        <end position="20"/>
    </location>
</feature>
<proteinExistence type="predicted"/>
<gene>
    <name evidence="3" type="ORF">DDF65_07980</name>
</gene>
<dbReference type="AlphaFoldDB" id="A0A2T9JND4"/>
<protein>
    <submittedName>
        <fullName evidence="3">MBL fold metallo-hydrolase</fullName>
    </submittedName>
</protein>
<sequence length="365" mass="39708">MSDGFEETPGEAETPRRPRLAYPFEVEPEPGSGQAVEVAPGVLWLRQPLGGSLGFINVWALADGEGWAIVDTGMATKDTSAAWKAAFAGALEGRPVTRVIVTHLHPDHVGLAGWLTRRFDCRLWMTRLEYFQCRMLVADTGREAPEDGVRFFHAAGWDDDAIDNYKTRFGGFGRAVHALPDSYRRMTDGETFRVGEHDWTVVTGQGHSPDHACLWSPSLGLLISGDQVLPKISSNVSVFPTEPDADPLADWLTSLAKVKATVPDEVLVLPAHNAPFRGLHARIDQLIAGHERGLSRLLGKLEEPRRAVDTFGALFARPIGPDLLGMATGEALAHLNCLIARGQAVRTVDEAGVGWYRAATLSPLP</sequence>
<dbReference type="PANTHER" id="PTHR23131:SF4">
    <property type="entry name" value="METALLO-BETA-LACTAMASE SUPERFAMILY POTEIN"/>
    <property type="match status" value="1"/>
</dbReference>
<comment type="caution">
    <text evidence="3">The sequence shown here is derived from an EMBL/GenBank/DDBJ whole genome shotgun (WGS) entry which is preliminary data.</text>
</comment>